<evidence type="ECO:0000313" key="17">
    <source>
        <dbReference type="EMBL" id="MBC8770401.1"/>
    </source>
</evidence>
<name>A0ABR7QT79_9FLAO</name>
<comment type="caution">
    <text evidence="17">The sequence shown here is derived from an EMBL/GenBank/DDBJ whole genome shotgun (WGS) entry which is preliminary data.</text>
</comment>
<comment type="function">
    <text evidence="14">Involved in mercury resistance. Probably transfers a mercuric ion from the periplasmic Hg(2+)-binding protein MerP to the cytoplasmic mercuric reductase MerA.</text>
</comment>
<keyword evidence="12 15" id="KW-0472">Membrane</keyword>
<dbReference type="InterPro" id="IPR003457">
    <property type="entry name" value="Transprt_MerT"/>
</dbReference>
<evidence type="ECO:0000259" key="16">
    <source>
        <dbReference type="PROSITE" id="PS50846"/>
    </source>
</evidence>
<feature type="transmembrane region" description="Helical" evidence="15">
    <location>
        <begin position="46"/>
        <end position="63"/>
    </location>
</feature>
<evidence type="ECO:0000256" key="14">
    <source>
        <dbReference type="ARBA" id="ARBA00045720"/>
    </source>
</evidence>
<dbReference type="RefSeq" id="WP_187588182.1">
    <property type="nucleotide sequence ID" value="NZ_JACLHY010000034.1"/>
</dbReference>
<keyword evidence="10" id="KW-0476">Mercury</keyword>
<evidence type="ECO:0000256" key="11">
    <source>
        <dbReference type="ARBA" id="ARBA00022989"/>
    </source>
</evidence>
<gene>
    <name evidence="17" type="primary">merTP</name>
    <name evidence="17" type="ORF">H4O18_20565</name>
</gene>
<sequence length="204" mass="22326">MKSVNKLFGAGLLTAITASLCCITPVLALVAGTSGIASAFSWLEPIRPYLIGITILVLAFAWYQKLIPTTIGTRKEIECECETELKPKFTQSKTFLGIITVFAIVMLAFPYYSGIFYPQTEKQIMVVDKSDIKKTEFKISGMTCASCEAHVDHEVDKLDGIVNSKASYENGNAVIEFDRTKTSATEIESAINATGYKVTAKKNN</sequence>
<proteinExistence type="inferred from homology"/>
<dbReference type="InterPro" id="IPR006121">
    <property type="entry name" value="HMA_dom"/>
</dbReference>
<feature type="domain" description="HMA" evidence="16">
    <location>
        <begin position="133"/>
        <end position="199"/>
    </location>
</feature>
<evidence type="ECO:0000256" key="10">
    <source>
        <dbReference type="ARBA" id="ARBA00022914"/>
    </source>
</evidence>
<comment type="subcellular location">
    <subcellularLocation>
        <location evidence="1">Cell inner membrane</location>
        <topology evidence="1">Multi-pass membrane protein</topology>
    </subcellularLocation>
</comment>
<keyword evidence="7" id="KW-0997">Cell inner membrane</keyword>
<evidence type="ECO:0000313" key="18">
    <source>
        <dbReference type="Proteomes" id="UP000618952"/>
    </source>
</evidence>
<keyword evidence="11 15" id="KW-1133">Transmembrane helix</keyword>
<evidence type="ECO:0000256" key="7">
    <source>
        <dbReference type="ARBA" id="ARBA00022519"/>
    </source>
</evidence>
<keyword evidence="9" id="KW-0479">Metal-binding</keyword>
<keyword evidence="5" id="KW-0475">Mercuric resistance</keyword>
<reference evidence="17 18" key="1">
    <citation type="submission" date="2020-08" db="EMBL/GenBank/DDBJ databases">
        <title>Arenibacter gaetbuli sp. nov., isolated from a sand dune.</title>
        <authorList>
            <person name="Park S."/>
            <person name="Yoon J.-H."/>
        </authorList>
    </citation>
    <scope>NUCLEOTIDE SEQUENCE [LARGE SCALE GENOMIC DNA]</scope>
    <source>
        <strain evidence="17 18">BSSL-BM3</strain>
    </source>
</reference>
<keyword evidence="8 15" id="KW-0812">Transmembrane</keyword>
<keyword evidence="18" id="KW-1185">Reference proteome</keyword>
<feature type="transmembrane region" description="Helical" evidence="15">
    <location>
        <begin position="94"/>
        <end position="112"/>
    </location>
</feature>
<dbReference type="Gene3D" id="1.10.287.910">
    <property type="entry name" value="bacterial mercury transporter, merf"/>
    <property type="match status" value="1"/>
</dbReference>
<evidence type="ECO:0000256" key="15">
    <source>
        <dbReference type="SAM" id="Phobius"/>
    </source>
</evidence>
<evidence type="ECO:0000256" key="5">
    <source>
        <dbReference type="ARBA" id="ARBA00022466"/>
    </source>
</evidence>
<keyword evidence="4" id="KW-0813">Transport</keyword>
<dbReference type="PROSITE" id="PS50846">
    <property type="entry name" value="HMA_2"/>
    <property type="match status" value="1"/>
</dbReference>
<dbReference type="Pfam" id="PF00403">
    <property type="entry name" value="HMA"/>
    <property type="match status" value="1"/>
</dbReference>
<dbReference type="InterPro" id="IPR036163">
    <property type="entry name" value="HMA_dom_sf"/>
</dbReference>
<evidence type="ECO:0000256" key="1">
    <source>
        <dbReference type="ARBA" id="ARBA00004429"/>
    </source>
</evidence>
<dbReference type="Proteomes" id="UP000618952">
    <property type="component" value="Unassembled WGS sequence"/>
</dbReference>
<evidence type="ECO:0000256" key="2">
    <source>
        <dbReference type="ARBA" id="ARBA00008224"/>
    </source>
</evidence>
<dbReference type="PROSITE" id="PS01047">
    <property type="entry name" value="HMA_1"/>
    <property type="match status" value="1"/>
</dbReference>
<dbReference type="Gene3D" id="3.30.70.100">
    <property type="match status" value="1"/>
</dbReference>
<dbReference type="SUPFAM" id="SSF55008">
    <property type="entry name" value="HMA, heavy metal-associated domain"/>
    <property type="match status" value="1"/>
</dbReference>
<comment type="similarity">
    <text evidence="2">Belongs to the MerT family.</text>
</comment>
<dbReference type="CDD" id="cd00371">
    <property type="entry name" value="HMA"/>
    <property type="match status" value="1"/>
</dbReference>
<dbReference type="EMBL" id="JACLHY010000034">
    <property type="protein sequence ID" value="MBC8770401.1"/>
    <property type="molecule type" value="Genomic_DNA"/>
</dbReference>
<protein>
    <recommendedName>
        <fullName evidence="3">Mercuric transport protein MerT</fullName>
    </recommendedName>
    <alternativeName>
        <fullName evidence="13">Mercury ion transport protein</fullName>
    </alternativeName>
</protein>
<dbReference type="Pfam" id="PF02411">
    <property type="entry name" value="MerT"/>
    <property type="match status" value="1"/>
</dbReference>
<evidence type="ECO:0000256" key="13">
    <source>
        <dbReference type="ARBA" id="ARBA00030934"/>
    </source>
</evidence>
<evidence type="ECO:0000256" key="4">
    <source>
        <dbReference type="ARBA" id="ARBA00022448"/>
    </source>
</evidence>
<evidence type="ECO:0000256" key="12">
    <source>
        <dbReference type="ARBA" id="ARBA00023136"/>
    </source>
</evidence>
<organism evidence="17 18">
    <name type="scientific">Arenibacter arenosicollis</name>
    <dbReference type="NCBI Taxonomy" id="2762274"/>
    <lineage>
        <taxon>Bacteria</taxon>
        <taxon>Pseudomonadati</taxon>
        <taxon>Bacteroidota</taxon>
        <taxon>Flavobacteriia</taxon>
        <taxon>Flavobacteriales</taxon>
        <taxon>Flavobacteriaceae</taxon>
        <taxon>Arenibacter</taxon>
    </lineage>
</organism>
<evidence type="ECO:0000256" key="8">
    <source>
        <dbReference type="ARBA" id="ARBA00022692"/>
    </source>
</evidence>
<evidence type="ECO:0000256" key="3">
    <source>
        <dbReference type="ARBA" id="ARBA00017053"/>
    </source>
</evidence>
<keyword evidence="6" id="KW-1003">Cell membrane</keyword>
<dbReference type="InterPro" id="IPR017969">
    <property type="entry name" value="Heavy-metal-associated_CS"/>
</dbReference>
<evidence type="ECO:0000256" key="9">
    <source>
        <dbReference type="ARBA" id="ARBA00022723"/>
    </source>
</evidence>
<evidence type="ECO:0000256" key="6">
    <source>
        <dbReference type="ARBA" id="ARBA00022475"/>
    </source>
</evidence>
<accession>A0ABR7QT79</accession>
<dbReference type="NCBIfam" id="NF033556">
    <property type="entry name" value="MerTP_fusion"/>
    <property type="match status" value="1"/>
</dbReference>